<protein>
    <submittedName>
        <fullName evidence="1">Uncharacterized protein</fullName>
    </submittedName>
</protein>
<keyword evidence="2" id="KW-1185">Reference proteome</keyword>
<sequence>MFCALYILKMEHIKFQNVSEEITYLNKKSDVQKDREFILSKIDKEFYKNKQSVNDKDFKNKIKELVKTKYKFRYNHSYAYFDDDSNIVIDYFVKGKFYKEEIYNVKLDKENLKYENINARYNKKEVSN</sequence>
<reference evidence="1 2" key="1">
    <citation type="journal article" date="2019" name="Int. J. Syst. Evol. Microbiol.">
        <title>The Global Catalogue of Microorganisms (GCM) 10K type strain sequencing project: providing services to taxonomists for standard genome sequencing and annotation.</title>
        <authorList>
            <consortium name="The Broad Institute Genomics Platform"/>
            <consortium name="The Broad Institute Genome Sequencing Center for Infectious Disease"/>
            <person name="Wu L."/>
            <person name="Ma J."/>
        </authorList>
    </citation>
    <scope>NUCLEOTIDE SEQUENCE [LARGE SCALE GENOMIC DNA]</scope>
    <source>
        <strain evidence="1 2">JCM 1407</strain>
    </source>
</reference>
<comment type="caution">
    <text evidence="1">The sequence shown here is derived from an EMBL/GenBank/DDBJ whole genome shotgun (WGS) entry which is preliminary data.</text>
</comment>
<proteinExistence type="predicted"/>
<evidence type="ECO:0000313" key="1">
    <source>
        <dbReference type="EMBL" id="GAA0743548.1"/>
    </source>
</evidence>
<organism evidence="1 2">
    <name type="scientific">Clostridium oceanicum</name>
    <dbReference type="NCBI Taxonomy" id="1543"/>
    <lineage>
        <taxon>Bacteria</taxon>
        <taxon>Bacillati</taxon>
        <taxon>Bacillota</taxon>
        <taxon>Clostridia</taxon>
        <taxon>Eubacteriales</taxon>
        <taxon>Clostridiaceae</taxon>
        <taxon>Clostridium</taxon>
    </lineage>
</organism>
<accession>A0ABN1JNN1</accession>
<gene>
    <name evidence="1" type="ORF">GCM10008906_27460</name>
</gene>
<dbReference type="EMBL" id="BAAACG010000010">
    <property type="protein sequence ID" value="GAA0743548.1"/>
    <property type="molecule type" value="Genomic_DNA"/>
</dbReference>
<dbReference type="RefSeq" id="WP_343762321.1">
    <property type="nucleotide sequence ID" value="NZ_BAAACG010000010.1"/>
</dbReference>
<dbReference type="Proteomes" id="UP001501510">
    <property type="component" value="Unassembled WGS sequence"/>
</dbReference>
<name>A0ABN1JNN1_9CLOT</name>
<evidence type="ECO:0000313" key="2">
    <source>
        <dbReference type="Proteomes" id="UP001501510"/>
    </source>
</evidence>